<dbReference type="InterPro" id="IPR011008">
    <property type="entry name" value="Dimeric_a/b-barrel"/>
</dbReference>
<feature type="domain" description="Alpha/beta hydrolase fold-3" evidence="3">
    <location>
        <begin position="69"/>
        <end position="274"/>
    </location>
</feature>
<dbReference type="InterPro" id="IPR013094">
    <property type="entry name" value="AB_hydrolase_3"/>
</dbReference>
<dbReference type="Gene3D" id="3.40.50.1820">
    <property type="entry name" value="alpha/beta hydrolase"/>
    <property type="match status" value="1"/>
</dbReference>
<dbReference type="Proteomes" id="UP000649617">
    <property type="component" value="Unassembled WGS sequence"/>
</dbReference>
<organism evidence="4 5">
    <name type="scientific">Symbiodinium pilosum</name>
    <name type="common">Dinoflagellate</name>
    <dbReference type="NCBI Taxonomy" id="2952"/>
    <lineage>
        <taxon>Eukaryota</taxon>
        <taxon>Sar</taxon>
        <taxon>Alveolata</taxon>
        <taxon>Dinophyceae</taxon>
        <taxon>Suessiales</taxon>
        <taxon>Symbiodiniaceae</taxon>
        <taxon>Symbiodinium</taxon>
    </lineage>
</organism>
<dbReference type="SUPFAM" id="SSF53474">
    <property type="entry name" value="alpha/beta-Hydrolases"/>
    <property type="match status" value="1"/>
</dbReference>
<evidence type="ECO:0000313" key="4">
    <source>
        <dbReference type="EMBL" id="CAE7149478.1"/>
    </source>
</evidence>
<gene>
    <name evidence="4" type="primary">lipN</name>
    <name evidence="4" type="ORF">SPIL2461_LOCUS134</name>
</gene>
<dbReference type="InterPro" id="IPR005545">
    <property type="entry name" value="YCII"/>
</dbReference>
<dbReference type="InterPro" id="IPR036291">
    <property type="entry name" value="NAD(P)-bd_dom_sf"/>
</dbReference>
<dbReference type="InterPro" id="IPR050300">
    <property type="entry name" value="GDXG_lipolytic_enzyme"/>
</dbReference>
<proteinExistence type="predicted"/>
<dbReference type="PRINTS" id="PR00081">
    <property type="entry name" value="GDHRDH"/>
</dbReference>
<evidence type="ECO:0000259" key="2">
    <source>
        <dbReference type="Pfam" id="PF03795"/>
    </source>
</evidence>
<dbReference type="GO" id="GO:0016787">
    <property type="term" value="F:hydrolase activity"/>
    <property type="evidence" value="ECO:0007669"/>
    <property type="project" value="UniProtKB-KW"/>
</dbReference>
<comment type="caution">
    <text evidence="4">The sequence shown here is derived from an EMBL/GenBank/DDBJ whole genome shotgun (WGS) entry which is preliminary data.</text>
</comment>
<dbReference type="Pfam" id="PF03795">
    <property type="entry name" value="YCII"/>
    <property type="match status" value="1"/>
</dbReference>
<reference evidence="4" key="1">
    <citation type="submission" date="2021-02" db="EMBL/GenBank/DDBJ databases">
        <authorList>
            <person name="Dougan E. K."/>
            <person name="Rhodes N."/>
            <person name="Thang M."/>
            <person name="Chan C."/>
        </authorList>
    </citation>
    <scope>NUCLEOTIDE SEQUENCE</scope>
</reference>
<accession>A0A812IP37</accession>
<dbReference type="SUPFAM" id="SSF54909">
    <property type="entry name" value="Dimeric alpha+beta barrel"/>
    <property type="match status" value="1"/>
</dbReference>
<evidence type="ECO:0000259" key="3">
    <source>
        <dbReference type="Pfam" id="PF07859"/>
    </source>
</evidence>
<feature type="domain" description="YCII-related" evidence="2">
    <location>
        <begin position="291"/>
        <end position="373"/>
    </location>
</feature>
<dbReference type="Pfam" id="PF07859">
    <property type="entry name" value="Abhydrolase_3"/>
    <property type="match status" value="1"/>
</dbReference>
<dbReference type="SUPFAM" id="SSF51735">
    <property type="entry name" value="NAD(P)-binding Rossmann-fold domains"/>
    <property type="match status" value="1"/>
</dbReference>
<sequence>MFEQMAQQPPAPGLWEMTPEQGREMYRAMRPLNPELPIHNCEDRLIHGSLGDIPIRIYTPAGAGPFGVLMNFHGGGWVIGDLDTSDAVCRELATLAQVVVVSVDYRMAPEAPYPAAVHDAYDATVWAANNMHELNGNGKIGLTGESAGGNLSAVVALKARDQNGPQIAFQCLLYPVVDCDLTRPSYDANGEGYLLETQTMRWFWDTYCPDQAQRKEADASPLLATDLSNLPPALVVTAEFDPLRDEGEAYADALQAAGNQVTAVRYDGMVHDFMATAAMFESSRKGGFKLMLYVLVCEDKPDSESLRKAVREDHLAFLKNYDVRFAGPMLGDDETTMVGSIIVIDVDSREAAQAFAAADPYAAAGLFAHVTLRRTQISLDAVVTAIANAGGSAVAKVADATIEADVNGLFDSAGADLDIAIYNAGNNTPGRIVDMDASYFEHSWRVCCFGGFLFGKAATQQFLKGDGGTLLFTGASASLRGRAKFGAFNSSKGALRNLAQAMAKEYGAEGVHVGHVVVDGPIGGDKIIEAFPEYAERLGEDGMIDINGIVDGFMYLYQQPRRAWTFELDVRTSVEKW</sequence>
<dbReference type="Gene3D" id="3.40.50.720">
    <property type="entry name" value="NAD(P)-binding Rossmann-like Domain"/>
    <property type="match status" value="1"/>
</dbReference>
<dbReference type="InterPro" id="IPR029058">
    <property type="entry name" value="AB_hydrolase_fold"/>
</dbReference>
<dbReference type="InterPro" id="IPR002347">
    <property type="entry name" value="SDR_fam"/>
</dbReference>
<protein>
    <submittedName>
        <fullName evidence="4">LipN protein</fullName>
    </submittedName>
</protein>
<evidence type="ECO:0000256" key="1">
    <source>
        <dbReference type="ARBA" id="ARBA00022801"/>
    </source>
</evidence>
<keyword evidence="5" id="KW-1185">Reference proteome</keyword>
<name>A0A812IP37_SYMPI</name>
<dbReference type="PANTHER" id="PTHR48081:SF8">
    <property type="entry name" value="ALPHA_BETA HYDROLASE FOLD-3 DOMAIN-CONTAINING PROTEIN-RELATED"/>
    <property type="match status" value="1"/>
</dbReference>
<dbReference type="OrthoDB" id="408631at2759"/>
<dbReference type="AlphaFoldDB" id="A0A812IP37"/>
<dbReference type="EMBL" id="CAJNIZ010000001">
    <property type="protein sequence ID" value="CAE7149478.1"/>
    <property type="molecule type" value="Genomic_DNA"/>
</dbReference>
<dbReference type="FunFam" id="3.40.50.1820:FF:000089">
    <property type="entry name" value="Alpha/beta hydrolase"/>
    <property type="match status" value="1"/>
</dbReference>
<dbReference type="PANTHER" id="PTHR48081">
    <property type="entry name" value="AB HYDROLASE SUPERFAMILY PROTEIN C4A8.06C"/>
    <property type="match status" value="1"/>
</dbReference>
<evidence type="ECO:0000313" key="5">
    <source>
        <dbReference type="Proteomes" id="UP000649617"/>
    </source>
</evidence>
<keyword evidence="1" id="KW-0378">Hydrolase</keyword>